<dbReference type="InterPro" id="IPR001789">
    <property type="entry name" value="Sig_transdc_resp-reg_receiver"/>
</dbReference>
<gene>
    <name evidence="10" type="ORF">SD72_06370</name>
</gene>
<dbReference type="SUPFAM" id="SSF52172">
    <property type="entry name" value="CheY-like"/>
    <property type="match status" value="1"/>
</dbReference>
<dbReference type="InterPro" id="IPR001867">
    <property type="entry name" value="OmpR/PhoB-type_DNA-bd"/>
</dbReference>
<evidence type="ECO:0000256" key="2">
    <source>
        <dbReference type="ARBA" id="ARBA00023012"/>
    </source>
</evidence>
<keyword evidence="1 6" id="KW-0597">Phosphoprotein</keyword>
<dbReference type="SMART" id="SM00448">
    <property type="entry name" value="REC"/>
    <property type="match status" value="1"/>
</dbReference>
<proteinExistence type="predicted"/>
<evidence type="ECO:0000256" key="5">
    <source>
        <dbReference type="ARBA" id="ARBA00023163"/>
    </source>
</evidence>
<dbReference type="CDD" id="cd00383">
    <property type="entry name" value="trans_reg_C"/>
    <property type="match status" value="1"/>
</dbReference>
<dbReference type="Pfam" id="PF00486">
    <property type="entry name" value="Trans_reg_C"/>
    <property type="match status" value="1"/>
</dbReference>
<dbReference type="AlphaFoldDB" id="A0A0D0IMM5"/>
<evidence type="ECO:0000256" key="1">
    <source>
        <dbReference type="ARBA" id="ARBA00022553"/>
    </source>
</evidence>
<feature type="domain" description="OmpR/PhoB-type" evidence="9">
    <location>
        <begin position="123"/>
        <end position="216"/>
    </location>
</feature>
<dbReference type="SMART" id="SM00862">
    <property type="entry name" value="Trans_reg_C"/>
    <property type="match status" value="1"/>
</dbReference>
<feature type="domain" description="Response regulatory" evidence="8">
    <location>
        <begin position="3"/>
        <end position="116"/>
    </location>
</feature>
<feature type="modified residue" description="4-aspartylphosphate" evidence="6">
    <location>
        <position position="51"/>
    </location>
</feature>
<keyword evidence="2" id="KW-0902">Two-component regulatory system</keyword>
<evidence type="ECO:0000259" key="9">
    <source>
        <dbReference type="PROSITE" id="PS51755"/>
    </source>
</evidence>
<evidence type="ECO:0000313" key="10">
    <source>
        <dbReference type="EMBL" id="KIP52834.1"/>
    </source>
</evidence>
<dbReference type="Proteomes" id="UP000032120">
    <property type="component" value="Unassembled WGS sequence"/>
</dbReference>
<dbReference type="PANTHER" id="PTHR48111:SF1">
    <property type="entry name" value="TWO-COMPONENT RESPONSE REGULATOR ORR33"/>
    <property type="match status" value="1"/>
</dbReference>
<dbReference type="InterPro" id="IPR016032">
    <property type="entry name" value="Sig_transdc_resp-reg_C-effctor"/>
</dbReference>
<dbReference type="InterPro" id="IPR039420">
    <property type="entry name" value="WalR-like"/>
</dbReference>
<accession>A0A0D0IMM5</accession>
<keyword evidence="3" id="KW-0805">Transcription regulation</keyword>
<feature type="DNA-binding region" description="OmpR/PhoB-type" evidence="7">
    <location>
        <begin position="123"/>
        <end position="216"/>
    </location>
</feature>
<dbReference type="InterPro" id="IPR036388">
    <property type="entry name" value="WH-like_DNA-bd_sf"/>
</dbReference>
<protein>
    <submittedName>
        <fullName evidence="10">Response regulator</fullName>
    </submittedName>
</protein>
<dbReference type="Pfam" id="PF00072">
    <property type="entry name" value="Response_reg"/>
    <property type="match status" value="1"/>
</dbReference>
<evidence type="ECO:0000313" key="11">
    <source>
        <dbReference type="Proteomes" id="UP000032120"/>
    </source>
</evidence>
<dbReference type="RefSeq" id="WP_042543609.1">
    <property type="nucleotide sequence ID" value="NZ_JXSQ01000006.1"/>
</dbReference>
<name>A0A0D0IMM5_9MICO</name>
<organism evidence="10 11">
    <name type="scientific">Leucobacter komagatae</name>
    <dbReference type="NCBI Taxonomy" id="55969"/>
    <lineage>
        <taxon>Bacteria</taxon>
        <taxon>Bacillati</taxon>
        <taxon>Actinomycetota</taxon>
        <taxon>Actinomycetes</taxon>
        <taxon>Micrococcales</taxon>
        <taxon>Microbacteriaceae</taxon>
        <taxon>Leucobacter</taxon>
    </lineage>
</organism>
<comment type="caution">
    <text evidence="10">The sequence shown here is derived from an EMBL/GenBank/DDBJ whole genome shotgun (WGS) entry which is preliminary data.</text>
</comment>
<reference evidence="10 11" key="1">
    <citation type="submission" date="2015-01" db="EMBL/GenBank/DDBJ databases">
        <title>Draft genome sequence of Leucobacter komagatae strain VKM ST2845.</title>
        <authorList>
            <person name="Karlyshev A.V."/>
            <person name="Kudryashova E.B."/>
        </authorList>
    </citation>
    <scope>NUCLEOTIDE SEQUENCE [LARGE SCALE GENOMIC DNA]</scope>
    <source>
        <strain evidence="10 11">VKM ST2845</strain>
    </source>
</reference>
<dbReference type="PROSITE" id="PS51755">
    <property type="entry name" value="OMPR_PHOB"/>
    <property type="match status" value="1"/>
</dbReference>
<dbReference type="GO" id="GO:0005829">
    <property type="term" value="C:cytosol"/>
    <property type="evidence" value="ECO:0007669"/>
    <property type="project" value="TreeGrafter"/>
</dbReference>
<evidence type="ECO:0000259" key="8">
    <source>
        <dbReference type="PROSITE" id="PS50110"/>
    </source>
</evidence>
<dbReference type="GO" id="GO:0006355">
    <property type="term" value="P:regulation of DNA-templated transcription"/>
    <property type="evidence" value="ECO:0007669"/>
    <property type="project" value="InterPro"/>
</dbReference>
<evidence type="ECO:0000256" key="6">
    <source>
        <dbReference type="PROSITE-ProRule" id="PRU00169"/>
    </source>
</evidence>
<dbReference type="Gene3D" id="1.10.10.10">
    <property type="entry name" value="Winged helix-like DNA-binding domain superfamily/Winged helix DNA-binding domain"/>
    <property type="match status" value="1"/>
</dbReference>
<evidence type="ECO:0000256" key="3">
    <source>
        <dbReference type="ARBA" id="ARBA00023015"/>
    </source>
</evidence>
<keyword evidence="11" id="KW-1185">Reference proteome</keyword>
<evidence type="ECO:0000256" key="7">
    <source>
        <dbReference type="PROSITE-ProRule" id="PRU01091"/>
    </source>
</evidence>
<keyword evidence="5" id="KW-0804">Transcription</keyword>
<sequence>MLRLLVVEDDPRLGPIMREVLSADWEIELVASAEDGAVAIGAQHFDAMIVDRGLPGMSGEEWIRELRARRIRTPILVLTALGELHDTVEGLDAGANDYLVKPFEFAELNARLRALTRSYDGGGPITEIGGWEFSPEDHWIESPYSGRILLTSTESALLAVLAHEPERTFSREELLARVFTQGERETTVETYVHYLRRKTDRELIETVRGRGYRLGALK</sequence>
<dbReference type="Gene3D" id="3.40.50.2300">
    <property type="match status" value="1"/>
</dbReference>
<dbReference type="PROSITE" id="PS50110">
    <property type="entry name" value="RESPONSE_REGULATORY"/>
    <property type="match status" value="1"/>
</dbReference>
<dbReference type="SUPFAM" id="SSF46894">
    <property type="entry name" value="C-terminal effector domain of the bipartite response regulators"/>
    <property type="match status" value="1"/>
</dbReference>
<keyword evidence="4 7" id="KW-0238">DNA-binding</keyword>
<evidence type="ECO:0000256" key="4">
    <source>
        <dbReference type="ARBA" id="ARBA00023125"/>
    </source>
</evidence>
<dbReference type="GO" id="GO:0000976">
    <property type="term" value="F:transcription cis-regulatory region binding"/>
    <property type="evidence" value="ECO:0007669"/>
    <property type="project" value="TreeGrafter"/>
</dbReference>
<dbReference type="PANTHER" id="PTHR48111">
    <property type="entry name" value="REGULATOR OF RPOS"/>
    <property type="match status" value="1"/>
</dbReference>
<dbReference type="EMBL" id="JXSQ01000006">
    <property type="protein sequence ID" value="KIP52834.1"/>
    <property type="molecule type" value="Genomic_DNA"/>
</dbReference>
<dbReference type="InterPro" id="IPR011006">
    <property type="entry name" value="CheY-like_superfamily"/>
</dbReference>
<dbReference type="GO" id="GO:0032993">
    <property type="term" value="C:protein-DNA complex"/>
    <property type="evidence" value="ECO:0007669"/>
    <property type="project" value="TreeGrafter"/>
</dbReference>
<dbReference type="OrthoDB" id="3197131at2"/>
<dbReference type="GO" id="GO:0000156">
    <property type="term" value="F:phosphorelay response regulator activity"/>
    <property type="evidence" value="ECO:0007669"/>
    <property type="project" value="TreeGrafter"/>
</dbReference>